<dbReference type="AlphaFoldDB" id="A0A5K3G599"/>
<sequence>MATNASRALITSAAVFISVCCSHRRLHTRSRHTRCLVIELSGCRHSRHHNARRQKHARRR</sequence>
<organism evidence="1">
    <name type="scientific">Mesocestoides corti</name>
    <name type="common">Flatworm</name>
    <dbReference type="NCBI Taxonomy" id="53468"/>
    <lineage>
        <taxon>Eukaryota</taxon>
        <taxon>Metazoa</taxon>
        <taxon>Spiralia</taxon>
        <taxon>Lophotrochozoa</taxon>
        <taxon>Platyhelminthes</taxon>
        <taxon>Cestoda</taxon>
        <taxon>Eucestoda</taxon>
        <taxon>Cyclophyllidea</taxon>
        <taxon>Mesocestoididae</taxon>
        <taxon>Mesocestoides</taxon>
    </lineage>
</organism>
<evidence type="ECO:0000313" key="1">
    <source>
        <dbReference type="WBParaSite" id="MCU_014572-RA"/>
    </source>
</evidence>
<accession>A0A5K3G599</accession>
<protein>
    <submittedName>
        <fullName evidence="1">Secreted protein</fullName>
    </submittedName>
</protein>
<reference evidence="1" key="1">
    <citation type="submission" date="2019-11" db="UniProtKB">
        <authorList>
            <consortium name="WormBaseParasite"/>
        </authorList>
    </citation>
    <scope>IDENTIFICATION</scope>
</reference>
<dbReference type="WBParaSite" id="MCU_014572-RA">
    <property type="protein sequence ID" value="MCU_014572-RA"/>
    <property type="gene ID" value="MCU_014572"/>
</dbReference>
<name>A0A5K3G599_MESCO</name>
<proteinExistence type="predicted"/>